<dbReference type="KEGG" id="gur:Gura_0989"/>
<proteinExistence type="predicted"/>
<dbReference type="HOGENOM" id="CLU_446728_0_0_7"/>
<evidence type="ECO:0000313" key="1">
    <source>
        <dbReference type="EMBL" id="ABQ25195.1"/>
    </source>
</evidence>
<dbReference type="SUPFAM" id="SSF48695">
    <property type="entry name" value="Multiheme cytochromes"/>
    <property type="match status" value="1"/>
</dbReference>
<accession>A5GB58</accession>
<organism evidence="1 2">
    <name type="scientific">Geotalea uraniireducens (strain Rf4)</name>
    <name type="common">Geobacter uraniireducens</name>
    <dbReference type="NCBI Taxonomy" id="351605"/>
    <lineage>
        <taxon>Bacteria</taxon>
        <taxon>Pseudomonadati</taxon>
        <taxon>Thermodesulfobacteriota</taxon>
        <taxon>Desulfuromonadia</taxon>
        <taxon>Geobacterales</taxon>
        <taxon>Geobacteraceae</taxon>
        <taxon>Geotalea</taxon>
    </lineage>
</organism>
<sequence>MPPARNYLIESTTNEGGFSMSRKVFKYSAVIASLLLTAVFAGCGTSNKEGSDPSAVADVPKVSESACAQCHGASVDHVTGDNIYKDYIASSHFTNNFRLVGCQDCHGGGSQHNGVGPLPYPDPSAAGKCFDCHKPAFLGNYEATKVATAVEKAHFYNMTASQLDPDNFAPAMYVSANYQKSCTSCHDPHKGNNGVGQEHKDWAESGHGKVDSPAWADEDFKENASCIRCHTATGYIDYVSSGYTLPTTTWAKAGDTTREVITCKACHTDYNFKNRVRNAGAYTAPYNSGKNPKAFPNVGASNLCNACHAGRESGDTVKGLTSFTNTSFKNSHYLAASGVFYGQAGFQYYTSNVKYDTGYNTGKKDTATTFAATWNHGKIGVNNFNNSGSSGQCVGCHFGNGGIYANYSSHTLSAVNVAHSTGATGCYGCHSSEDISTLVEEEKALFDRGMDFFNFTLAQNNIFYTTSYPYFMTSAGGTTAIKNWTYAATVPVGPATGNGANNMGAAFNYNLLLKEKGAHVHNRSYARRLIFDSIQYQQKGAVTYSTSTGSIGGVTDPNNQVSFTAYSTAQPTGTISITGLKGWLLRSSGGKYYRR</sequence>
<gene>
    <name evidence="1" type="ordered locus">Gura_0989</name>
</gene>
<protein>
    <submittedName>
        <fullName evidence="1">Uncharacterized protein</fullName>
    </submittedName>
</protein>
<reference evidence="1 2" key="1">
    <citation type="submission" date="2007-05" db="EMBL/GenBank/DDBJ databases">
        <title>Complete sequence of Geobacter uraniireducens Rf4.</title>
        <authorList>
            <consortium name="US DOE Joint Genome Institute"/>
            <person name="Copeland A."/>
            <person name="Lucas S."/>
            <person name="Lapidus A."/>
            <person name="Barry K."/>
            <person name="Detter J.C."/>
            <person name="Glavina del Rio T."/>
            <person name="Hammon N."/>
            <person name="Israni S."/>
            <person name="Dalin E."/>
            <person name="Tice H."/>
            <person name="Pitluck S."/>
            <person name="Chertkov O."/>
            <person name="Brettin T."/>
            <person name="Bruce D."/>
            <person name="Han C."/>
            <person name="Schmutz J."/>
            <person name="Larimer F."/>
            <person name="Land M."/>
            <person name="Hauser L."/>
            <person name="Kyrpides N."/>
            <person name="Mikhailova N."/>
            <person name="Shelobolina E."/>
            <person name="Aklujkar M."/>
            <person name="Lovley D."/>
            <person name="Richardson P."/>
        </authorList>
    </citation>
    <scope>NUCLEOTIDE SEQUENCE [LARGE SCALE GENOMIC DNA]</scope>
    <source>
        <strain evidence="2">ATCC BAA-1134 / JCM 13001 / Rf4</strain>
    </source>
</reference>
<evidence type="ECO:0000313" key="2">
    <source>
        <dbReference type="Proteomes" id="UP000006695"/>
    </source>
</evidence>
<dbReference type="InterPro" id="IPR036280">
    <property type="entry name" value="Multihaem_cyt_sf"/>
</dbReference>
<name>A5GB58_GEOUR</name>
<keyword evidence="2" id="KW-1185">Reference proteome</keyword>
<dbReference type="Proteomes" id="UP000006695">
    <property type="component" value="Chromosome"/>
</dbReference>
<dbReference type="EMBL" id="CP000698">
    <property type="protein sequence ID" value="ABQ25195.1"/>
    <property type="molecule type" value="Genomic_DNA"/>
</dbReference>
<dbReference type="STRING" id="351605.Gura_0989"/>
<dbReference type="Gene3D" id="1.10.1130.10">
    <property type="entry name" value="Flavocytochrome C3, Chain A"/>
    <property type="match status" value="2"/>
</dbReference>
<dbReference type="AlphaFoldDB" id="A5GB58"/>